<accession>A0A9W9D2H0</accession>
<proteinExistence type="predicted"/>
<sequence>MSGRSAHVRKKITETKKGELKHGRDEHYAVSELPSPLHSQQNHHVSGYGGLSDRYAESERERDVVSPSGSQDQEYFDGRRLDANAIRPLDDFAYGRARKPTIKAEDMTGIAKSGVRSAYDKKSDNIRKGLSKAFGFGNKKSKHEAGDDNFETARALRPNTARRGSVNGEHIQIPHRSQQVYELPGESSAGPPSKPPPNTHLPPLPAEFQARRWIGNGRPVQRWNKLRKDPELWDPNGDVLIYLCSKGQNHRADPSLRLSSHIIESTDSRHLITMLREGVVEDGVSLSASAEALEALTSGQHRQTMRSYSDDNSVAADGGISYELYFPPPPNVSKADQLRYQLTTRNVFAVLCHVSLVGLSLHQALSDLLARLEDYVPQNHVDNVLTLMSYISARGIDDVRNDPETAIGLLAWSEDPKVRWEEAWREAFVHVAGLYGTSRGRVLMESSADFKKISPITRALLERASLETQLRVQAAEERLAAFSFADMWPMSISIVSSSPSGALVPSPAKDAADRLQRFLVEHYRHIFGGRWPPPPPATNGNLQESSADADEPIWLTRTVVQALQKDFGALYDYLVNRDIIWDMSETRPSRKWLMVSDSGNKAFEADTVDLPMTDILIEFDNKQRFPHIPHPYPLVPESIPAQSISPGAANSIGSPNLPSQSSSNFLKRRGNRTDSDVASAQPATGHRAAANERRIQLAYTESTNVYLLGSDFTPSELLDAFVKFEKADRIGDIDPSLARRARWVLLYGILQTLASVSVDAPNVRFREGVAYHLCPQLKGARLPPWSSSKKAKHGGGSSSQYLEAAHELSHCWVVPAMWTASNTSASEDDDAAPSPPTLPPLVLDHGFPYPPPLAARSSRATDSDAGSAPTWLNSTSSQSTTRATTPATSMNPLSPVFHHHGALSRKTSQKLPATPGGKSSSRARIASGDGDWSPVRRSEMGFERAARRDASGASEAGSSERSSNRGGQQRSRRKKNMGDVLGMDGLLVGAGYGGGGGGGSESPREQQVWDEYDDAETVGSGEGEKIDLERPLLSMSLSETSSVHVAPVFKDFDALGVDDIMP</sequence>
<feature type="region of interest" description="Disordered" evidence="1">
    <location>
        <begin position="1"/>
        <end position="81"/>
    </location>
</feature>
<feature type="region of interest" description="Disordered" evidence="1">
    <location>
        <begin position="181"/>
        <end position="203"/>
    </location>
</feature>
<feature type="compositionally biased region" description="Low complexity" evidence="1">
    <location>
        <begin position="854"/>
        <end position="889"/>
    </location>
</feature>
<dbReference type="OrthoDB" id="5302380at2759"/>
<feature type="compositionally biased region" description="Pro residues" evidence="1">
    <location>
        <begin position="192"/>
        <end position="203"/>
    </location>
</feature>
<dbReference type="Pfam" id="PF26013">
    <property type="entry name" value="DUF8004"/>
    <property type="match status" value="1"/>
</dbReference>
<dbReference type="PANTHER" id="PTHR39601:SF2">
    <property type="entry name" value="CHORIOGENIN HMINOR"/>
    <property type="match status" value="1"/>
</dbReference>
<evidence type="ECO:0000313" key="3">
    <source>
        <dbReference type="EMBL" id="KAJ4397504.1"/>
    </source>
</evidence>
<feature type="compositionally biased region" description="Basic and acidic residues" evidence="1">
    <location>
        <begin position="54"/>
        <end position="64"/>
    </location>
</feature>
<feature type="region of interest" description="Disordered" evidence="1">
    <location>
        <begin position="639"/>
        <end position="689"/>
    </location>
</feature>
<feature type="compositionally biased region" description="Basic and acidic residues" evidence="1">
    <location>
        <begin position="934"/>
        <end position="950"/>
    </location>
</feature>
<reference evidence="3" key="1">
    <citation type="submission" date="2022-10" db="EMBL/GenBank/DDBJ databases">
        <title>Tapping the CABI collections for fungal endophytes: first genome assemblies for Collariella, Neodidymelliopsis, Ascochyta clinopodiicola, Didymella pomorum, Didymosphaeria variabile, Neocosmospora piperis and Neocucurbitaria cava.</title>
        <authorList>
            <person name="Hill R."/>
        </authorList>
    </citation>
    <scope>NUCLEOTIDE SEQUENCE</scope>
    <source>
        <strain evidence="3">IMI 355082</strain>
    </source>
</reference>
<feature type="region of interest" description="Disordered" evidence="1">
    <location>
        <begin position="823"/>
        <end position="979"/>
    </location>
</feature>
<dbReference type="InterPro" id="IPR058317">
    <property type="entry name" value="DUF8004"/>
</dbReference>
<keyword evidence="4" id="KW-1185">Reference proteome</keyword>
<feature type="compositionally biased region" description="Polar residues" evidence="1">
    <location>
        <begin position="905"/>
        <end position="922"/>
    </location>
</feature>
<dbReference type="EMBL" id="JAPEVB010000001">
    <property type="protein sequence ID" value="KAJ4397504.1"/>
    <property type="molecule type" value="Genomic_DNA"/>
</dbReference>
<evidence type="ECO:0000256" key="1">
    <source>
        <dbReference type="SAM" id="MobiDB-lite"/>
    </source>
</evidence>
<protein>
    <recommendedName>
        <fullName evidence="2">DUF8004 domain-containing protein</fullName>
    </recommendedName>
</protein>
<dbReference type="PANTHER" id="PTHR39601">
    <property type="entry name" value="CHORIOGENIN HMINOR"/>
    <property type="match status" value="1"/>
</dbReference>
<evidence type="ECO:0000313" key="4">
    <source>
        <dbReference type="Proteomes" id="UP001140453"/>
    </source>
</evidence>
<feature type="compositionally biased region" description="Low complexity" evidence="1">
    <location>
        <begin position="951"/>
        <end position="969"/>
    </location>
</feature>
<feature type="compositionally biased region" description="Polar residues" evidence="1">
    <location>
        <begin position="651"/>
        <end position="665"/>
    </location>
</feature>
<gene>
    <name evidence="3" type="ORF">N0V93_001734</name>
</gene>
<evidence type="ECO:0000259" key="2">
    <source>
        <dbReference type="Pfam" id="PF26013"/>
    </source>
</evidence>
<comment type="caution">
    <text evidence="3">The sequence shown here is derived from an EMBL/GenBank/DDBJ whole genome shotgun (WGS) entry which is preliminary data.</text>
</comment>
<dbReference type="AlphaFoldDB" id="A0A9W9D2H0"/>
<feature type="compositionally biased region" description="Basic residues" evidence="1">
    <location>
        <begin position="1"/>
        <end position="10"/>
    </location>
</feature>
<feature type="domain" description="DUF8004" evidence="2">
    <location>
        <begin position="386"/>
        <end position="484"/>
    </location>
</feature>
<name>A0A9W9D2H0_9PEZI</name>
<feature type="compositionally biased region" description="Basic and acidic residues" evidence="1">
    <location>
        <begin position="11"/>
        <end position="29"/>
    </location>
</feature>
<dbReference type="Proteomes" id="UP001140453">
    <property type="component" value="Unassembled WGS sequence"/>
</dbReference>
<organism evidence="3 4">
    <name type="scientific">Gnomoniopsis smithogilvyi</name>
    <dbReference type="NCBI Taxonomy" id="1191159"/>
    <lineage>
        <taxon>Eukaryota</taxon>
        <taxon>Fungi</taxon>
        <taxon>Dikarya</taxon>
        <taxon>Ascomycota</taxon>
        <taxon>Pezizomycotina</taxon>
        <taxon>Sordariomycetes</taxon>
        <taxon>Sordariomycetidae</taxon>
        <taxon>Diaporthales</taxon>
        <taxon>Gnomoniaceae</taxon>
        <taxon>Gnomoniopsis</taxon>
    </lineage>
</organism>